<gene>
    <name evidence="2" type="ORF">BAL341_2869</name>
</gene>
<evidence type="ECO:0000256" key="1">
    <source>
        <dbReference type="SAM" id="SignalP"/>
    </source>
</evidence>
<proteinExistence type="predicted"/>
<feature type="chain" id="PRO_5019775575" evidence="1">
    <location>
        <begin position="19"/>
        <end position="88"/>
    </location>
</feature>
<name>A0A486XT80_9GAMM</name>
<dbReference type="EMBL" id="CAAJGR010000006">
    <property type="protein sequence ID" value="VHO05783.1"/>
    <property type="molecule type" value="Genomic_DNA"/>
</dbReference>
<sequence length="88" mass="9890">MPLKLLSFLIVVSTTLFAQMVAAQQRQEVLLLTYHLKAPFIVDLGTQQGLYFSWRITLTNAALSTGIKPSLYHASGLMPCYNGPFRTW</sequence>
<dbReference type="AlphaFoldDB" id="A0A486XT80"/>
<organism evidence="2">
    <name type="scientific">Rheinheimera sp. BAL341</name>
    <dbReference type="NCBI Taxonomy" id="1708203"/>
    <lineage>
        <taxon>Bacteria</taxon>
        <taxon>Pseudomonadati</taxon>
        <taxon>Pseudomonadota</taxon>
        <taxon>Gammaproteobacteria</taxon>
        <taxon>Chromatiales</taxon>
        <taxon>Chromatiaceae</taxon>
        <taxon>Rheinheimera</taxon>
    </lineage>
</organism>
<feature type="signal peptide" evidence="1">
    <location>
        <begin position="1"/>
        <end position="18"/>
    </location>
</feature>
<protein>
    <submittedName>
        <fullName evidence="2">Uncharacterized protein</fullName>
    </submittedName>
</protein>
<reference evidence="2" key="1">
    <citation type="submission" date="2019-04" db="EMBL/GenBank/DDBJ databases">
        <authorList>
            <person name="Brambilla D."/>
        </authorList>
    </citation>
    <scope>NUCLEOTIDE SEQUENCE</scope>
    <source>
        <strain evidence="2">BAL1</strain>
    </source>
</reference>
<evidence type="ECO:0000313" key="2">
    <source>
        <dbReference type="EMBL" id="VHO05783.1"/>
    </source>
</evidence>
<keyword evidence="1" id="KW-0732">Signal</keyword>
<accession>A0A486XT80</accession>